<evidence type="ECO:0000256" key="1">
    <source>
        <dbReference type="SAM" id="SignalP"/>
    </source>
</evidence>
<evidence type="ECO:0000313" key="2">
    <source>
        <dbReference type="Proteomes" id="UP000887565"/>
    </source>
</evidence>
<reference evidence="3" key="1">
    <citation type="submission" date="2022-11" db="UniProtKB">
        <authorList>
            <consortium name="WormBaseParasite"/>
        </authorList>
    </citation>
    <scope>IDENTIFICATION</scope>
</reference>
<keyword evidence="1" id="KW-0732">Signal</keyword>
<accession>A0A915IXC1</accession>
<dbReference type="WBParaSite" id="nRc.2.0.1.t18744-RA">
    <property type="protein sequence ID" value="nRc.2.0.1.t18744-RA"/>
    <property type="gene ID" value="nRc.2.0.1.g18744"/>
</dbReference>
<dbReference type="Proteomes" id="UP000887565">
    <property type="component" value="Unplaced"/>
</dbReference>
<protein>
    <submittedName>
        <fullName evidence="3">Uncharacterized protein</fullName>
    </submittedName>
</protein>
<dbReference type="AlphaFoldDB" id="A0A915IXC1"/>
<organism evidence="2 3">
    <name type="scientific">Romanomermis culicivorax</name>
    <name type="common">Nematode worm</name>
    <dbReference type="NCBI Taxonomy" id="13658"/>
    <lineage>
        <taxon>Eukaryota</taxon>
        <taxon>Metazoa</taxon>
        <taxon>Ecdysozoa</taxon>
        <taxon>Nematoda</taxon>
        <taxon>Enoplea</taxon>
        <taxon>Dorylaimia</taxon>
        <taxon>Mermithida</taxon>
        <taxon>Mermithoidea</taxon>
        <taxon>Mermithidae</taxon>
        <taxon>Romanomermis</taxon>
    </lineage>
</organism>
<keyword evidence="2" id="KW-1185">Reference proteome</keyword>
<proteinExistence type="predicted"/>
<name>A0A915IXC1_ROMCU</name>
<feature type="chain" id="PRO_5037056156" evidence="1">
    <location>
        <begin position="17"/>
        <end position="214"/>
    </location>
</feature>
<evidence type="ECO:0000313" key="3">
    <source>
        <dbReference type="WBParaSite" id="nRc.2.0.1.t18744-RA"/>
    </source>
</evidence>
<sequence length="214" mass="24475">MPTFLLCYFLPMAGYAWPNSNFWMTPWPRLFGQERLANIEMMFAMHEIDKMFFLVGFPATPMQEFYPDQKLTSAKLPPLAAFILSVLLSGSLMVDAFQKAAQQPIMQIRQHKLETIKAADATDNKSSRYKEAQLRATMILFDALTKTFIATMTKIAKQYSITVKKSLGARSIGKFCLNNCLILYRLILVTANERTPRHPVTRIPIQFFVPRAIP</sequence>
<feature type="signal peptide" evidence="1">
    <location>
        <begin position="1"/>
        <end position="16"/>
    </location>
</feature>